<accession>A0A1T5LD47</accession>
<gene>
    <name evidence="2" type="ORF">SAMN02194393_02792</name>
</gene>
<dbReference type="InterPro" id="IPR000182">
    <property type="entry name" value="GNAT_dom"/>
</dbReference>
<dbReference type="Proteomes" id="UP000190285">
    <property type="component" value="Unassembled WGS sequence"/>
</dbReference>
<evidence type="ECO:0000259" key="1">
    <source>
        <dbReference type="PROSITE" id="PS51186"/>
    </source>
</evidence>
<organism evidence="2 3">
    <name type="scientific">Maledivibacter halophilus</name>
    <dbReference type="NCBI Taxonomy" id="36842"/>
    <lineage>
        <taxon>Bacteria</taxon>
        <taxon>Bacillati</taxon>
        <taxon>Bacillota</taxon>
        <taxon>Clostridia</taxon>
        <taxon>Peptostreptococcales</taxon>
        <taxon>Caminicellaceae</taxon>
        <taxon>Maledivibacter</taxon>
    </lineage>
</organism>
<proteinExistence type="predicted"/>
<dbReference type="STRING" id="36842.SAMN02194393_02792"/>
<dbReference type="PROSITE" id="PS51186">
    <property type="entry name" value="GNAT"/>
    <property type="match status" value="1"/>
</dbReference>
<dbReference type="EMBL" id="FUZT01000006">
    <property type="protein sequence ID" value="SKC73957.1"/>
    <property type="molecule type" value="Genomic_DNA"/>
</dbReference>
<dbReference type="RefSeq" id="WP_079492376.1">
    <property type="nucleotide sequence ID" value="NZ_FUZT01000006.1"/>
</dbReference>
<dbReference type="SUPFAM" id="SSF55729">
    <property type="entry name" value="Acyl-CoA N-acyltransferases (Nat)"/>
    <property type="match status" value="1"/>
</dbReference>
<dbReference type="Gene3D" id="3.40.630.30">
    <property type="match status" value="1"/>
</dbReference>
<reference evidence="2 3" key="1">
    <citation type="submission" date="2017-02" db="EMBL/GenBank/DDBJ databases">
        <authorList>
            <person name="Peterson S.W."/>
        </authorList>
    </citation>
    <scope>NUCLEOTIDE SEQUENCE [LARGE SCALE GENOMIC DNA]</scope>
    <source>
        <strain evidence="2 3">M1</strain>
    </source>
</reference>
<dbReference type="AlphaFoldDB" id="A0A1T5LD47"/>
<protein>
    <submittedName>
        <fullName evidence="2">Acetyltransferases</fullName>
    </submittedName>
</protein>
<sequence length="166" mass="19637">MIFQTEKFYVDTVEKEDLPGIVEIYNSNINFLQAHMSRKSVDIDWIKKEIKNMKEEGFYSCKIICKKTKEIIGIIDFSLKEKCYLSLIIIHNNHKKMGYGKEIYLGFEDYVKSKGARDIRIDVVTNYDRNVLKFWKVNGFNVAEKIELNWTGKILNAFIMKKRIFS</sequence>
<evidence type="ECO:0000313" key="2">
    <source>
        <dbReference type="EMBL" id="SKC73957.1"/>
    </source>
</evidence>
<keyword evidence="3" id="KW-1185">Reference proteome</keyword>
<feature type="domain" description="N-acetyltransferase" evidence="1">
    <location>
        <begin position="8"/>
        <end position="165"/>
    </location>
</feature>
<dbReference type="Pfam" id="PF00583">
    <property type="entry name" value="Acetyltransf_1"/>
    <property type="match status" value="1"/>
</dbReference>
<dbReference type="OrthoDB" id="9775557at2"/>
<evidence type="ECO:0000313" key="3">
    <source>
        <dbReference type="Proteomes" id="UP000190285"/>
    </source>
</evidence>
<dbReference type="InterPro" id="IPR016181">
    <property type="entry name" value="Acyl_CoA_acyltransferase"/>
</dbReference>
<name>A0A1T5LD47_9FIRM</name>
<dbReference type="GO" id="GO:0016747">
    <property type="term" value="F:acyltransferase activity, transferring groups other than amino-acyl groups"/>
    <property type="evidence" value="ECO:0007669"/>
    <property type="project" value="InterPro"/>
</dbReference>
<keyword evidence="2" id="KW-0808">Transferase</keyword>